<evidence type="ECO:0000313" key="2">
    <source>
        <dbReference type="EMBL" id="OGK44416.1"/>
    </source>
</evidence>
<keyword evidence="1" id="KW-0472">Membrane</keyword>
<sequence>MDKRRNYILIGAGIILVILILLTVVLGSQSRQIKENLQTETGQSLLQDSTQTGTYEQLPPPTSQSTPEEVAEGFYNWYVSHPDPLGSGDYEKSLYITDEYKESMTGFVVRGDHLSGEPVLTCVGITPPKDIIAQPTVYEGSEMSYVILQRNVEGARPLYKVILKNVQELWLVDDIRCVF</sequence>
<keyword evidence="1" id="KW-1133">Transmembrane helix</keyword>
<dbReference type="EMBL" id="MGAI01000028">
    <property type="protein sequence ID" value="OGK44416.1"/>
    <property type="molecule type" value="Genomic_DNA"/>
</dbReference>
<feature type="transmembrane region" description="Helical" evidence="1">
    <location>
        <begin position="7"/>
        <end position="27"/>
    </location>
</feature>
<dbReference type="Proteomes" id="UP000178040">
    <property type="component" value="Unassembled WGS sequence"/>
</dbReference>
<proteinExistence type="predicted"/>
<dbReference type="AlphaFoldDB" id="A0A1F7IM09"/>
<organism evidence="2 3">
    <name type="scientific">Candidatus Roizmanbacteria bacterium RIFCSPLOWO2_01_FULL_37_16</name>
    <dbReference type="NCBI Taxonomy" id="1802058"/>
    <lineage>
        <taxon>Bacteria</taxon>
        <taxon>Candidatus Roizmaniibacteriota</taxon>
    </lineage>
</organism>
<evidence type="ECO:0008006" key="4">
    <source>
        <dbReference type="Google" id="ProtNLM"/>
    </source>
</evidence>
<reference evidence="2 3" key="1">
    <citation type="journal article" date="2016" name="Nat. Commun.">
        <title>Thousands of microbial genomes shed light on interconnected biogeochemical processes in an aquifer system.</title>
        <authorList>
            <person name="Anantharaman K."/>
            <person name="Brown C.T."/>
            <person name="Hug L.A."/>
            <person name="Sharon I."/>
            <person name="Castelle C.J."/>
            <person name="Probst A.J."/>
            <person name="Thomas B.C."/>
            <person name="Singh A."/>
            <person name="Wilkins M.J."/>
            <person name="Karaoz U."/>
            <person name="Brodie E.L."/>
            <person name="Williams K.H."/>
            <person name="Hubbard S.S."/>
            <person name="Banfield J.F."/>
        </authorList>
    </citation>
    <scope>NUCLEOTIDE SEQUENCE [LARGE SCALE GENOMIC DNA]</scope>
</reference>
<accession>A0A1F7IM09</accession>
<name>A0A1F7IM09_9BACT</name>
<keyword evidence="1" id="KW-0812">Transmembrane</keyword>
<gene>
    <name evidence="2" type="ORF">A3B40_02685</name>
</gene>
<evidence type="ECO:0000313" key="3">
    <source>
        <dbReference type="Proteomes" id="UP000178040"/>
    </source>
</evidence>
<evidence type="ECO:0000256" key="1">
    <source>
        <dbReference type="SAM" id="Phobius"/>
    </source>
</evidence>
<protein>
    <recommendedName>
        <fullName evidence="4">DUF3828 domain-containing protein</fullName>
    </recommendedName>
</protein>
<comment type="caution">
    <text evidence="2">The sequence shown here is derived from an EMBL/GenBank/DDBJ whole genome shotgun (WGS) entry which is preliminary data.</text>
</comment>